<feature type="non-terminal residue" evidence="2">
    <location>
        <position position="1"/>
    </location>
</feature>
<accession>A0ABQ7JHA0</accession>
<gene>
    <name evidence="2" type="ORF">BGZ96_005484</name>
</gene>
<evidence type="ECO:0000313" key="2">
    <source>
        <dbReference type="EMBL" id="KAG0272056.1"/>
    </source>
</evidence>
<evidence type="ECO:0008006" key="4">
    <source>
        <dbReference type="Google" id="ProtNLM"/>
    </source>
</evidence>
<comment type="caution">
    <text evidence="2">The sequence shown here is derived from an EMBL/GenBank/DDBJ whole genome shotgun (WGS) entry which is preliminary data.</text>
</comment>
<feature type="region of interest" description="Disordered" evidence="1">
    <location>
        <begin position="123"/>
        <end position="144"/>
    </location>
</feature>
<dbReference type="EMBL" id="JAAAIM010002580">
    <property type="protein sequence ID" value="KAG0272056.1"/>
    <property type="molecule type" value="Genomic_DNA"/>
</dbReference>
<sequence length="144" mass="16530">CLSEIRLVEQWHRDRGAGTQRLPFLPDPRDGTLPLNIAWLEYKHFSRRFEARGSRFRDMPAWFTGLTQIGSKDKEALRRRTRLFQTIQKLAKIKNETMETLIETLMATYQGMSVNAISSALRPATTNTTTNGAPSLEDEDEDDD</sequence>
<protein>
    <recommendedName>
        <fullName evidence="4">Transposase</fullName>
    </recommendedName>
</protein>
<reference evidence="2 3" key="1">
    <citation type="journal article" date="2020" name="Fungal Divers.">
        <title>Resolving the Mortierellaceae phylogeny through synthesis of multi-gene phylogenetics and phylogenomics.</title>
        <authorList>
            <person name="Vandepol N."/>
            <person name="Liber J."/>
            <person name="Desiro A."/>
            <person name="Na H."/>
            <person name="Kennedy M."/>
            <person name="Barry K."/>
            <person name="Grigoriev I.V."/>
            <person name="Miller A.N."/>
            <person name="O'Donnell K."/>
            <person name="Stajich J.E."/>
            <person name="Bonito G."/>
        </authorList>
    </citation>
    <scope>NUCLEOTIDE SEQUENCE [LARGE SCALE GENOMIC DNA]</scope>
    <source>
        <strain evidence="2 3">AD045</strain>
    </source>
</reference>
<evidence type="ECO:0000256" key="1">
    <source>
        <dbReference type="SAM" id="MobiDB-lite"/>
    </source>
</evidence>
<organism evidence="2 3">
    <name type="scientific">Linnemannia gamsii</name>
    <dbReference type="NCBI Taxonomy" id="64522"/>
    <lineage>
        <taxon>Eukaryota</taxon>
        <taxon>Fungi</taxon>
        <taxon>Fungi incertae sedis</taxon>
        <taxon>Mucoromycota</taxon>
        <taxon>Mortierellomycotina</taxon>
        <taxon>Mortierellomycetes</taxon>
        <taxon>Mortierellales</taxon>
        <taxon>Mortierellaceae</taxon>
        <taxon>Linnemannia</taxon>
    </lineage>
</organism>
<name>A0ABQ7JHA0_9FUNG</name>
<dbReference type="Proteomes" id="UP001194696">
    <property type="component" value="Unassembled WGS sequence"/>
</dbReference>
<proteinExistence type="predicted"/>
<evidence type="ECO:0000313" key="3">
    <source>
        <dbReference type="Proteomes" id="UP001194696"/>
    </source>
</evidence>
<keyword evidence="3" id="KW-1185">Reference proteome</keyword>